<reference evidence="2 3" key="1">
    <citation type="journal article" date="2019" name="Emerg. Microbes Infect.">
        <title>Comprehensive subspecies identification of 175 nontuberculous mycobacteria species based on 7547 genomic profiles.</title>
        <authorList>
            <person name="Matsumoto Y."/>
            <person name="Kinjo T."/>
            <person name="Motooka D."/>
            <person name="Nabeya D."/>
            <person name="Jung N."/>
            <person name="Uechi K."/>
            <person name="Horii T."/>
            <person name="Iida T."/>
            <person name="Fujita J."/>
            <person name="Nakamura S."/>
        </authorList>
    </citation>
    <scope>NUCLEOTIDE SEQUENCE [LARGE SCALE GENOMIC DNA]</scope>
    <source>
        <strain evidence="2 3">JCM 17899</strain>
    </source>
</reference>
<protein>
    <submittedName>
        <fullName evidence="2">F420-dependent oxidoreductase</fullName>
    </submittedName>
</protein>
<gene>
    <name evidence="2" type="ORF">MSEDJ_28760</name>
</gene>
<dbReference type="GO" id="GO:0016705">
    <property type="term" value="F:oxidoreductase activity, acting on paired donors, with incorporation or reduction of molecular oxygen"/>
    <property type="evidence" value="ECO:0007669"/>
    <property type="project" value="InterPro"/>
</dbReference>
<dbReference type="InterPro" id="IPR036661">
    <property type="entry name" value="Luciferase-like_sf"/>
</dbReference>
<evidence type="ECO:0000259" key="1">
    <source>
        <dbReference type="Pfam" id="PF00296"/>
    </source>
</evidence>
<evidence type="ECO:0000313" key="2">
    <source>
        <dbReference type="EMBL" id="BBY28780.1"/>
    </source>
</evidence>
<dbReference type="InterPro" id="IPR019921">
    <property type="entry name" value="Lucif-like_OxRdtase_Rv2161c"/>
</dbReference>
<dbReference type="InterPro" id="IPR011251">
    <property type="entry name" value="Luciferase-like_dom"/>
</dbReference>
<dbReference type="Proteomes" id="UP000467193">
    <property type="component" value="Chromosome"/>
</dbReference>
<feature type="domain" description="Luciferase-like" evidence="1">
    <location>
        <begin position="31"/>
        <end position="254"/>
    </location>
</feature>
<accession>A0A7I7QRV8</accession>
<sequence>MVQPAHLAPIRRERPWHGMKLSVALSNDESAIGPESIVGQARLAEELGYAGVWVPDHLLPPEPYGDVYGGVYEALMLLSHIAAVTSRVTLGTTVIIAPLREPVLLAKQLATLERLAPGRVVFGVGVGWDASEFDAVGVPFSQRGARTDETIDLVRTLHRGETPRENQFFGSAAGVFEPRPTAPLPIMVGGMTGPAFRRAARVADRWQAFGLSPQEFRTRREDLDRLSAPRRISAGIMLSREDSARSVADLVDFLHDYEEAGADEVTIHFGPSAQTSAPMTELVDRWGARHSA</sequence>
<keyword evidence="3" id="KW-1185">Reference proteome</keyword>
<dbReference type="NCBIfam" id="TIGR03619">
    <property type="entry name" value="F420_Rv2161c"/>
    <property type="match status" value="1"/>
</dbReference>
<proteinExistence type="predicted"/>
<evidence type="ECO:0000313" key="3">
    <source>
        <dbReference type="Proteomes" id="UP000467193"/>
    </source>
</evidence>
<name>A0A7I7QRV8_9MYCO</name>
<dbReference type="PANTHER" id="PTHR30011:SF32">
    <property type="entry name" value="CONSERVED PROTEIN"/>
    <property type="match status" value="1"/>
</dbReference>
<dbReference type="SUPFAM" id="SSF51679">
    <property type="entry name" value="Bacterial luciferase-like"/>
    <property type="match status" value="1"/>
</dbReference>
<dbReference type="AlphaFoldDB" id="A0A7I7QRV8"/>
<dbReference type="EMBL" id="AP022588">
    <property type="protein sequence ID" value="BBY28780.1"/>
    <property type="molecule type" value="Genomic_DNA"/>
</dbReference>
<dbReference type="InterPro" id="IPR051260">
    <property type="entry name" value="Diverse_substr_monoxygenases"/>
</dbReference>
<organism evidence="2 3">
    <name type="scientific">Mycolicibacterium sediminis</name>
    <dbReference type="NCBI Taxonomy" id="1286180"/>
    <lineage>
        <taxon>Bacteria</taxon>
        <taxon>Bacillati</taxon>
        <taxon>Actinomycetota</taxon>
        <taxon>Actinomycetes</taxon>
        <taxon>Mycobacteriales</taxon>
        <taxon>Mycobacteriaceae</taxon>
        <taxon>Mycolicibacterium</taxon>
    </lineage>
</organism>
<dbReference type="Gene3D" id="3.20.20.30">
    <property type="entry name" value="Luciferase-like domain"/>
    <property type="match status" value="1"/>
</dbReference>
<dbReference type="Pfam" id="PF00296">
    <property type="entry name" value="Bac_luciferase"/>
    <property type="match status" value="1"/>
</dbReference>
<dbReference type="PANTHER" id="PTHR30011">
    <property type="entry name" value="ALKANESULFONATE MONOOXYGENASE-RELATED"/>
    <property type="match status" value="1"/>
</dbReference>
<dbReference type="KEGG" id="msei:MSEDJ_28760"/>
<dbReference type="RefSeq" id="WP_163797638.1">
    <property type="nucleotide sequence ID" value="NZ_AP022588.1"/>
</dbReference>